<proteinExistence type="predicted"/>
<dbReference type="AlphaFoldDB" id="A0AAN8FKT7"/>
<evidence type="ECO:0000259" key="2">
    <source>
        <dbReference type="Pfam" id="PF05585"/>
    </source>
</evidence>
<evidence type="ECO:0000313" key="4">
    <source>
        <dbReference type="Proteomes" id="UP001331761"/>
    </source>
</evidence>
<feature type="region of interest" description="Disordered" evidence="1">
    <location>
        <begin position="371"/>
        <end position="410"/>
    </location>
</feature>
<protein>
    <submittedName>
        <fullName evidence="3">Tas retrotransposon peptidase A16</fullName>
    </submittedName>
</protein>
<gene>
    <name evidence="3" type="ORF">GCK32_006305</name>
</gene>
<dbReference type="InterPro" id="IPR008737">
    <property type="entry name" value="DUF1758"/>
</dbReference>
<feature type="compositionally biased region" description="Polar residues" evidence="1">
    <location>
        <begin position="133"/>
        <end position="156"/>
    </location>
</feature>
<feature type="region of interest" description="Disordered" evidence="1">
    <location>
        <begin position="816"/>
        <end position="904"/>
    </location>
</feature>
<organism evidence="3 4">
    <name type="scientific">Trichostrongylus colubriformis</name>
    <name type="common">Black scour worm</name>
    <dbReference type="NCBI Taxonomy" id="6319"/>
    <lineage>
        <taxon>Eukaryota</taxon>
        <taxon>Metazoa</taxon>
        <taxon>Ecdysozoa</taxon>
        <taxon>Nematoda</taxon>
        <taxon>Chromadorea</taxon>
        <taxon>Rhabditida</taxon>
        <taxon>Rhabditina</taxon>
        <taxon>Rhabditomorpha</taxon>
        <taxon>Strongyloidea</taxon>
        <taxon>Trichostrongylidae</taxon>
        <taxon>Trichostrongylus</taxon>
    </lineage>
</organism>
<comment type="caution">
    <text evidence="3">The sequence shown here is derived from an EMBL/GenBank/DDBJ whole genome shotgun (WGS) entry which is preliminary data.</text>
</comment>
<reference evidence="3 4" key="1">
    <citation type="submission" date="2019-10" db="EMBL/GenBank/DDBJ databases">
        <title>Assembly and Annotation for the nematode Trichostrongylus colubriformis.</title>
        <authorList>
            <person name="Martin J."/>
        </authorList>
    </citation>
    <scope>NUCLEOTIDE SEQUENCE [LARGE SCALE GENOMIC DNA]</scope>
    <source>
        <strain evidence="3">G859</strain>
        <tissue evidence="3">Whole worm</tissue>
    </source>
</reference>
<feature type="domain" description="DUF1758" evidence="2">
    <location>
        <begin position="547"/>
        <end position="694"/>
    </location>
</feature>
<dbReference type="Pfam" id="PF03564">
    <property type="entry name" value="DUF1759"/>
    <property type="match status" value="1"/>
</dbReference>
<dbReference type="InterPro" id="IPR005312">
    <property type="entry name" value="DUF1759"/>
</dbReference>
<dbReference type="PANTHER" id="PTHR47331">
    <property type="entry name" value="PHD-TYPE DOMAIN-CONTAINING PROTEIN"/>
    <property type="match status" value="1"/>
</dbReference>
<feature type="region of interest" description="Disordered" evidence="1">
    <location>
        <begin position="131"/>
        <end position="156"/>
    </location>
</feature>
<sequence length="904" mass="102279">MFNSGNVRRQIGIFKRRLLQQTEFTKQLLSDYDIHVKSPTFNQLNDDEVTTFRHDLNDARSQILHFYSKIQRLHDEWSAAREANPQEEEIYNEYIKKYGNYTTTVQEAVTTLDNIDEVLNAVDTEFARRHLPTQHNGSRSPSTVHNADSSLHHPSTVITAPKERYESIQSTATMNFVDASILSRLDLPTFDGNLLEYPEFFARFSALIGDKTQLDDTTKFSLLKSCLKGRALQSIQGLSLTAQNYHIAIDILKSRYDDKVTTRHILFSQLANLPSCDPEGKHLQSLYNKMYSLTRQFCSYEDDSKEIALGAILMNKLPRHVRSKIYDKTANTHNLTPSELLHVLTDIVHKEATLQEIDYHCKRYSQSHEESYVGVSQHRRKQSATSPTKPNKQPWTREKKSFTATKKPGQGRHCPFCESTQHTSFSCDKFNTPQLRMQIVRNKRLCFNCLLNTHRTSECLSKRCCQHCSRHHHTSICFKQSSTFLHPARTTTKTQAPKPKGQVHFAENSIIQPIKETTAVHTEQLNELAASHAAAKSVLMMCTEINVFNPTKPHKLTKTLAFLDSGSSRSYITTELAQLLELPGGQEEDISMYTFGTLSPLQLSTTLHTLGIHTKHGVRILNVKALETLVNDIKTVEVDNYSHLQMLTATPRKPSLLIGSDYFWDLLLCDDFHVETLPNGYHLIHSSIGKIVTGTHRLHTKTNHCYNFYSAENEELNKLVHRFWDLESQGIVDNPHSSDDEECLRKFNETTYFDNDEHRYVVQLPFKGKKEELPNNLQLAYARLLHNVKTLRLKPGMIEKYHNLIQEQLARDIIEEGSPESNPPALLAPPVKRSPESNPPTPPALPAKGSPESNPPGPPAPPTKGSPESNPPALPAPPVKGSPESSPPAPPAPPLKGSPESLIK</sequence>
<dbReference type="EMBL" id="WIXE01024031">
    <property type="protein sequence ID" value="KAK5965978.1"/>
    <property type="molecule type" value="Genomic_DNA"/>
</dbReference>
<accession>A0AAN8FKT7</accession>
<dbReference type="Proteomes" id="UP001331761">
    <property type="component" value="Unassembled WGS sequence"/>
</dbReference>
<name>A0AAN8FKT7_TRICO</name>
<evidence type="ECO:0000313" key="3">
    <source>
        <dbReference type="EMBL" id="KAK5965978.1"/>
    </source>
</evidence>
<evidence type="ECO:0000256" key="1">
    <source>
        <dbReference type="SAM" id="MobiDB-lite"/>
    </source>
</evidence>
<feature type="compositionally biased region" description="Pro residues" evidence="1">
    <location>
        <begin position="853"/>
        <end position="896"/>
    </location>
</feature>
<keyword evidence="4" id="KW-1185">Reference proteome</keyword>
<dbReference type="PANTHER" id="PTHR47331:SF5">
    <property type="entry name" value="RIBONUCLEASE H"/>
    <property type="match status" value="1"/>
</dbReference>
<dbReference type="Pfam" id="PF05585">
    <property type="entry name" value="DUF1758"/>
    <property type="match status" value="1"/>
</dbReference>
<feature type="compositionally biased region" description="Polar residues" evidence="1">
    <location>
        <begin position="383"/>
        <end position="394"/>
    </location>
</feature>